<dbReference type="InterPro" id="IPR029045">
    <property type="entry name" value="ClpP/crotonase-like_dom_sf"/>
</dbReference>
<gene>
    <name evidence="5" type="ORF">GCM10009083_15090</name>
</gene>
<evidence type="ECO:0000313" key="6">
    <source>
        <dbReference type="Proteomes" id="UP000633263"/>
    </source>
</evidence>
<keyword evidence="4" id="KW-0413">Isomerase</keyword>
<evidence type="ECO:0000313" key="5">
    <source>
        <dbReference type="EMBL" id="GGI99353.1"/>
    </source>
</evidence>
<proteinExistence type="inferred from homology"/>
<comment type="caution">
    <text evidence="5">The sequence shown here is derived from an EMBL/GenBank/DDBJ whole genome shotgun (WGS) entry which is preliminary data.</text>
</comment>
<evidence type="ECO:0000256" key="2">
    <source>
        <dbReference type="ARBA" id="ARBA00005254"/>
    </source>
</evidence>
<protein>
    <submittedName>
        <fullName evidence="5">Enoyl-CoA hydratase</fullName>
    </submittedName>
</protein>
<organism evidence="5 6">
    <name type="scientific">Halopseudomonas pertucinogena</name>
    <dbReference type="NCBI Taxonomy" id="86175"/>
    <lineage>
        <taxon>Bacteria</taxon>
        <taxon>Pseudomonadati</taxon>
        <taxon>Pseudomonadota</taxon>
        <taxon>Gammaproteobacteria</taxon>
        <taxon>Pseudomonadales</taxon>
        <taxon>Pseudomonadaceae</taxon>
        <taxon>Halopseudomonas</taxon>
    </lineage>
</organism>
<dbReference type="InterPro" id="IPR051053">
    <property type="entry name" value="ECH/Chromodomain_protein"/>
</dbReference>
<dbReference type="CDD" id="cd06558">
    <property type="entry name" value="crotonase-like"/>
    <property type="match status" value="1"/>
</dbReference>
<comment type="subcellular location">
    <subcellularLocation>
        <location evidence="1">Peroxisome</location>
    </subcellularLocation>
</comment>
<dbReference type="InterPro" id="IPR001753">
    <property type="entry name" value="Enoyl-CoA_hydra/iso"/>
</dbReference>
<evidence type="ECO:0000256" key="3">
    <source>
        <dbReference type="ARBA" id="ARBA00023140"/>
    </source>
</evidence>
<dbReference type="EMBL" id="BMNN01000002">
    <property type="protein sequence ID" value="GGI99353.1"/>
    <property type="molecule type" value="Genomic_DNA"/>
</dbReference>
<dbReference type="InterPro" id="IPR014748">
    <property type="entry name" value="Enoyl-CoA_hydra_C"/>
</dbReference>
<evidence type="ECO:0000256" key="4">
    <source>
        <dbReference type="ARBA" id="ARBA00023235"/>
    </source>
</evidence>
<keyword evidence="6" id="KW-1185">Reference proteome</keyword>
<dbReference type="PANTHER" id="PTHR43684:SF1">
    <property type="entry name" value="ENOYL-COA DELTA ISOMERASE 2"/>
    <property type="match status" value="1"/>
</dbReference>
<comment type="similarity">
    <text evidence="2">Belongs to the enoyl-CoA hydratase/isomerase family.</text>
</comment>
<dbReference type="SUPFAM" id="SSF52096">
    <property type="entry name" value="ClpP/crotonase"/>
    <property type="match status" value="1"/>
</dbReference>
<dbReference type="Gene3D" id="3.90.226.10">
    <property type="entry name" value="2-enoyl-CoA Hydratase, Chain A, domain 1"/>
    <property type="match status" value="1"/>
</dbReference>
<sequence>MSEVTSDLIDGVLSLTISRPDRKNALTNEMYAALADGLQRAEADAEVRVVVLQADGEIFSAGNDLGEFAQQSTGNGPAIRHVERFLRTLARAGKPLVAAVQGKAVGVGTTMLLHCDYVLLSEDAELIAPFINLALVPEAGSSLLMPLRIGHVRAFEMFALGEPVAARDAHAWGLANKVVARDQLRAETRRIAGLLAQKPAGALALAKGLLRDTETILGRMERESAIFSAQLRSEEAKEAFRAFAEKRSPDFSSIGRRGE</sequence>
<accession>A0ABQ2CRN3</accession>
<keyword evidence="3" id="KW-0576">Peroxisome</keyword>
<name>A0ABQ2CRN3_9GAMM</name>
<dbReference type="Gene3D" id="1.10.12.10">
    <property type="entry name" value="Lyase 2-enoyl-coa Hydratase, Chain A, domain 2"/>
    <property type="match status" value="1"/>
</dbReference>
<dbReference type="Proteomes" id="UP000633263">
    <property type="component" value="Unassembled WGS sequence"/>
</dbReference>
<reference evidence="6" key="1">
    <citation type="journal article" date="2019" name="Int. J. Syst. Evol. Microbiol.">
        <title>The Global Catalogue of Microorganisms (GCM) 10K type strain sequencing project: providing services to taxonomists for standard genome sequencing and annotation.</title>
        <authorList>
            <consortium name="The Broad Institute Genomics Platform"/>
            <consortium name="The Broad Institute Genome Sequencing Center for Infectious Disease"/>
            <person name="Wu L."/>
            <person name="Ma J."/>
        </authorList>
    </citation>
    <scope>NUCLEOTIDE SEQUENCE [LARGE SCALE GENOMIC DNA]</scope>
    <source>
        <strain evidence="6">JCM 11590</strain>
    </source>
</reference>
<dbReference type="PANTHER" id="PTHR43684">
    <property type="match status" value="1"/>
</dbReference>
<dbReference type="Pfam" id="PF00378">
    <property type="entry name" value="ECH_1"/>
    <property type="match status" value="1"/>
</dbReference>
<evidence type="ECO:0000256" key="1">
    <source>
        <dbReference type="ARBA" id="ARBA00004275"/>
    </source>
</evidence>
<dbReference type="RefSeq" id="WP_188635996.1">
    <property type="nucleotide sequence ID" value="NZ_BMNN01000002.1"/>
</dbReference>